<dbReference type="Proteomes" id="UP001152531">
    <property type="component" value="Unassembled WGS sequence"/>
</dbReference>
<sequence>MFSHCQKARVRQMERLTNACSFCKQRKIKCDRNIPCSSCVKYKKDLCGSACDESSLRKENFIDLLQNLSTRIESLSKEVRKVKSIPRHNTPNHNEWVGGPENDTPENILRSHSPSLNNRPGESFDPETDEILSRYESDTVTRSQGNVATDRFDATSHSVEFEDDEDIETNFFDLFNPVDKDHQFYGPYTWNALYKIDGELGKVWSRLQNFEEFNLIYDSSLQKDIKLNIDLIQQSDENIASCGDLIKRIEINLPTFTKVSALVDCFFSKVCVFFPFVDEQDFRNEISRIVIKDFTGQTILRLTAKKQLYTVGLLLLILQVSYYSESQDFNDNQRGLDLTEFVVHIVNQFNVVTNNDLEFYQLILFLRNYQSQGPEFGESLDSNMSNFFGTLLSQKAYHLRLHRDPQYVYPGEEDGRIFNLRRKLWFFTLVNDFLPILSSGNTTNIAKFDADVKAPRLHNDMSNSNHKDYNVEKTVMLMLGSGERFKKIPVSIYTIGKTFKLNDLRRDVERHFDSLTEVNKAYKDILHSESSKYYYKNFKLKFFFQHAGMLIAAYYLIFQVYIRNNKVQSSSTILRLLVKIIYEQILPIVSQLFLSTKNSMNKFILIQSIQALMNKMVIVNFMILSKVEGELHDLIVKASEVFLNFFKYLSKRYFYSWRLLKVHKLFFSFITSNPPPKVYEAFSKDRVIIDTIKNALSDYDFTSFVGSLTDENDDTIWLQILSIKRVTNKIQ</sequence>
<protein>
    <submittedName>
        <fullName evidence="1">Uncharacterized protein</fullName>
    </submittedName>
</protein>
<organism evidence="1 2">
    <name type="scientific">[Candida] jaroonii</name>
    <dbReference type="NCBI Taxonomy" id="467808"/>
    <lineage>
        <taxon>Eukaryota</taxon>
        <taxon>Fungi</taxon>
        <taxon>Dikarya</taxon>
        <taxon>Ascomycota</taxon>
        <taxon>Saccharomycotina</taxon>
        <taxon>Pichiomycetes</taxon>
        <taxon>Debaryomycetaceae</taxon>
        <taxon>Yamadazyma</taxon>
    </lineage>
</organism>
<comment type="caution">
    <text evidence="1">The sequence shown here is derived from an EMBL/GenBank/DDBJ whole genome shotgun (WGS) entry which is preliminary data.</text>
</comment>
<evidence type="ECO:0000313" key="1">
    <source>
        <dbReference type="EMBL" id="CAH6718850.1"/>
    </source>
</evidence>
<gene>
    <name evidence="1" type="ORF">CLIB1444_01S15896</name>
</gene>
<reference evidence="1" key="1">
    <citation type="submission" date="2022-06" db="EMBL/GenBank/DDBJ databases">
        <authorList>
            <person name="Legras J.-L."/>
            <person name="Devillers H."/>
            <person name="Grondin C."/>
        </authorList>
    </citation>
    <scope>NUCLEOTIDE SEQUENCE</scope>
    <source>
        <strain evidence="1">CLIB 1444</strain>
    </source>
</reference>
<accession>A0ACA9Y1N6</accession>
<keyword evidence="2" id="KW-1185">Reference proteome</keyword>
<name>A0ACA9Y1N6_9ASCO</name>
<evidence type="ECO:0000313" key="2">
    <source>
        <dbReference type="Proteomes" id="UP001152531"/>
    </source>
</evidence>
<proteinExistence type="predicted"/>
<dbReference type="EMBL" id="CALSDN010000001">
    <property type="protein sequence ID" value="CAH6718850.1"/>
    <property type="molecule type" value="Genomic_DNA"/>
</dbReference>